<evidence type="ECO:0000313" key="1">
    <source>
        <dbReference type="EMBL" id="GBN15789.1"/>
    </source>
</evidence>
<sequence>MEPHDLIFFSIYMTRQGDDCTFLFLRQSSCRKRIFEILSDRNLQVDPVLLKPVVQEYSTPRKSDCSTSKLIVNVDRSLLAWRGVERRLNIRLIIISITPALWTVAP</sequence>
<name>A0A4Y2LMV7_ARAVE</name>
<dbReference type="Proteomes" id="UP000499080">
    <property type="component" value="Unassembled WGS sequence"/>
</dbReference>
<comment type="caution">
    <text evidence="1">The sequence shown here is derived from an EMBL/GenBank/DDBJ whole genome shotgun (WGS) entry which is preliminary data.</text>
</comment>
<keyword evidence="2" id="KW-1185">Reference proteome</keyword>
<protein>
    <submittedName>
        <fullName evidence="1">Uncharacterized protein</fullName>
    </submittedName>
</protein>
<reference evidence="1 2" key="1">
    <citation type="journal article" date="2019" name="Sci. Rep.">
        <title>Orb-weaving spider Araneus ventricosus genome elucidates the spidroin gene catalogue.</title>
        <authorList>
            <person name="Kono N."/>
            <person name="Nakamura H."/>
            <person name="Ohtoshi R."/>
            <person name="Moran D.A.P."/>
            <person name="Shinohara A."/>
            <person name="Yoshida Y."/>
            <person name="Fujiwara M."/>
            <person name="Mori M."/>
            <person name="Tomita M."/>
            <person name="Arakawa K."/>
        </authorList>
    </citation>
    <scope>NUCLEOTIDE SEQUENCE [LARGE SCALE GENOMIC DNA]</scope>
</reference>
<organism evidence="1 2">
    <name type="scientific">Araneus ventricosus</name>
    <name type="common">Orbweaver spider</name>
    <name type="synonym">Epeira ventricosa</name>
    <dbReference type="NCBI Taxonomy" id="182803"/>
    <lineage>
        <taxon>Eukaryota</taxon>
        <taxon>Metazoa</taxon>
        <taxon>Ecdysozoa</taxon>
        <taxon>Arthropoda</taxon>
        <taxon>Chelicerata</taxon>
        <taxon>Arachnida</taxon>
        <taxon>Araneae</taxon>
        <taxon>Araneomorphae</taxon>
        <taxon>Entelegynae</taxon>
        <taxon>Araneoidea</taxon>
        <taxon>Araneidae</taxon>
        <taxon>Araneus</taxon>
    </lineage>
</organism>
<accession>A0A4Y2LMV7</accession>
<gene>
    <name evidence="1" type="ORF">AVEN_183261_1</name>
</gene>
<dbReference type="EMBL" id="BGPR01200204">
    <property type="protein sequence ID" value="GBN15789.1"/>
    <property type="molecule type" value="Genomic_DNA"/>
</dbReference>
<evidence type="ECO:0000313" key="2">
    <source>
        <dbReference type="Proteomes" id="UP000499080"/>
    </source>
</evidence>
<proteinExistence type="predicted"/>
<dbReference type="AlphaFoldDB" id="A0A4Y2LMV7"/>